<keyword evidence="6 13" id="KW-0812">Transmembrane</keyword>
<dbReference type="GO" id="GO:0006508">
    <property type="term" value="P:proteolysis"/>
    <property type="evidence" value="ECO:0007669"/>
    <property type="project" value="UniProtKB-KW"/>
</dbReference>
<keyword evidence="9" id="KW-0862">Zinc</keyword>
<dbReference type="Proteomes" id="UP000009062">
    <property type="component" value="Chromosome"/>
</dbReference>
<evidence type="ECO:0000256" key="6">
    <source>
        <dbReference type="ARBA" id="ARBA00022692"/>
    </source>
</evidence>
<sequence>MYRVDHEIYRWERRQEVFDMAVSLVVLSLGFSIVLARKGPLGGASWWDVLHLFPFVAFVLLFAFLGHELAHRQVARRLGYYAYYQADYYLLPLAVILPLFFGFVFAAPGAVVISPYRLYGSGDPKRDEFFIAASGPVANIAFALVGLLLWETSPFWQFFAYINAWLAFFNLLPIPPLDGSKMVKTKPALWLPTIVAAGLLVWRLW</sequence>
<dbReference type="STRING" id="698757.Pogu_2084"/>
<dbReference type="GO" id="GO:0046872">
    <property type="term" value="F:metal ion binding"/>
    <property type="evidence" value="ECO:0007669"/>
    <property type="project" value="UniProtKB-KW"/>
</dbReference>
<dbReference type="InterPro" id="IPR008915">
    <property type="entry name" value="Peptidase_M50"/>
</dbReference>
<proteinExistence type="inferred from homology"/>
<reference evidence="15 16" key="1">
    <citation type="journal article" date="2012" name="Stand. Genomic Sci.">
        <title>Complete genome sequence of Pyrobaculum oguniense.</title>
        <authorList>
            <person name="Bernick D.L."/>
            <person name="Karplus K."/>
            <person name="Lui L.M."/>
            <person name="Coker J.K."/>
            <person name="Murphy J.N."/>
            <person name="Chan P.P."/>
            <person name="Cozen A.E."/>
            <person name="Lowe T.M."/>
        </authorList>
    </citation>
    <scope>NUCLEOTIDE SEQUENCE [LARGE SCALE GENOMIC DNA]</scope>
    <source>
        <strain evidence="15 16">TE7</strain>
    </source>
</reference>
<evidence type="ECO:0000256" key="1">
    <source>
        <dbReference type="ARBA" id="ARBA00001947"/>
    </source>
</evidence>
<evidence type="ECO:0000313" key="16">
    <source>
        <dbReference type="Proteomes" id="UP000009062"/>
    </source>
</evidence>
<feature type="transmembrane region" description="Helical" evidence="13">
    <location>
        <begin position="20"/>
        <end position="37"/>
    </location>
</feature>
<keyword evidence="8" id="KW-0378">Hydrolase</keyword>
<dbReference type="PANTHER" id="PTHR35864">
    <property type="entry name" value="ZINC METALLOPROTEASE MJ0611-RELATED"/>
    <property type="match status" value="1"/>
</dbReference>
<feature type="transmembrane region" description="Helical" evidence="13">
    <location>
        <begin position="49"/>
        <end position="69"/>
    </location>
</feature>
<name>H6QCR5_PYROT</name>
<keyword evidence="11" id="KW-0482">Metalloprotease</keyword>
<evidence type="ECO:0000259" key="14">
    <source>
        <dbReference type="Pfam" id="PF02163"/>
    </source>
</evidence>
<keyword evidence="5 15" id="KW-0645">Protease</keyword>
<accession>H6QCR5</accession>
<comment type="cofactor">
    <cofactor evidence="1">
        <name>Zn(2+)</name>
        <dbReference type="ChEBI" id="CHEBI:29105"/>
    </cofactor>
</comment>
<keyword evidence="7" id="KW-0479">Metal-binding</keyword>
<evidence type="ECO:0000256" key="12">
    <source>
        <dbReference type="ARBA" id="ARBA00023136"/>
    </source>
</evidence>
<dbReference type="HOGENOM" id="CLU_099718_0_0_2"/>
<comment type="similarity">
    <text evidence="3">Belongs to the peptidase M50B family.</text>
</comment>
<gene>
    <name evidence="15" type="ordered locus">Pogu_2084</name>
</gene>
<dbReference type="AlphaFoldDB" id="H6QCR5"/>
<dbReference type="KEGG" id="pog:Pogu_2084"/>
<evidence type="ECO:0000256" key="3">
    <source>
        <dbReference type="ARBA" id="ARBA00007931"/>
    </source>
</evidence>
<dbReference type="GO" id="GO:0005886">
    <property type="term" value="C:plasma membrane"/>
    <property type="evidence" value="ECO:0007669"/>
    <property type="project" value="UniProtKB-SubCell"/>
</dbReference>
<feature type="transmembrane region" description="Helical" evidence="13">
    <location>
        <begin position="128"/>
        <end position="149"/>
    </location>
</feature>
<keyword evidence="16" id="KW-1185">Reference proteome</keyword>
<feature type="transmembrane region" description="Helical" evidence="13">
    <location>
        <begin position="155"/>
        <end position="175"/>
    </location>
</feature>
<feature type="transmembrane region" description="Helical" evidence="13">
    <location>
        <begin position="89"/>
        <end position="116"/>
    </location>
</feature>
<evidence type="ECO:0000256" key="13">
    <source>
        <dbReference type="SAM" id="Phobius"/>
    </source>
</evidence>
<evidence type="ECO:0000256" key="10">
    <source>
        <dbReference type="ARBA" id="ARBA00022989"/>
    </source>
</evidence>
<dbReference type="CDD" id="cd06158">
    <property type="entry name" value="S2P-M50_like_1"/>
    <property type="match status" value="1"/>
</dbReference>
<dbReference type="GO" id="GO:0008237">
    <property type="term" value="F:metallopeptidase activity"/>
    <property type="evidence" value="ECO:0007669"/>
    <property type="project" value="UniProtKB-KW"/>
</dbReference>
<keyword evidence="12 13" id="KW-0472">Membrane</keyword>
<dbReference type="InterPro" id="IPR052348">
    <property type="entry name" value="Metallopeptidase_M50B"/>
</dbReference>
<evidence type="ECO:0000256" key="11">
    <source>
        <dbReference type="ARBA" id="ARBA00023049"/>
    </source>
</evidence>
<dbReference type="InterPro" id="IPR044537">
    <property type="entry name" value="Rip2-like"/>
</dbReference>
<evidence type="ECO:0000256" key="4">
    <source>
        <dbReference type="ARBA" id="ARBA00022475"/>
    </source>
</evidence>
<keyword evidence="10 13" id="KW-1133">Transmembrane helix</keyword>
<evidence type="ECO:0000256" key="9">
    <source>
        <dbReference type="ARBA" id="ARBA00022833"/>
    </source>
</evidence>
<comment type="subcellular location">
    <subcellularLocation>
        <location evidence="2">Cell membrane</location>
        <topology evidence="2">Multi-pass membrane protein</topology>
    </subcellularLocation>
</comment>
<evidence type="ECO:0000256" key="7">
    <source>
        <dbReference type="ARBA" id="ARBA00022723"/>
    </source>
</evidence>
<feature type="domain" description="Peptidase M50" evidence="14">
    <location>
        <begin position="152"/>
        <end position="184"/>
    </location>
</feature>
<feature type="transmembrane region" description="Helical" evidence="13">
    <location>
        <begin position="187"/>
        <end position="204"/>
    </location>
</feature>
<evidence type="ECO:0000256" key="2">
    <source>
        <dbReference type="ARBA" id="ARBA00004651"/>
    </source>
</evidence>
<dbReference type="PANTHER" id="PTHR35864:SF1">
    <property type="entry name" value="ZINC METALLOPROTEASE YWHC-RELATED"/>
    <property type="match status" value="1"/>
</dbReference>
<evidence type="ECO:0000256" key="5">
    <source>
        <dbReference type="ARBA" id="ARBA00022670"/>
    </source>
</evidence>
<protein>
    <submittedName>
        <fullName evidence="15">Zn-dependent protease</fullName>
    </submittedName>
</protein>
<dbReference type="Pfam" id="PF02163">
    <property type="entry name" value="Peptidase_M50"/>
    <property type="match status" value="1"/>
</dbReference>
<keyword evidence="4" id="KW-1003">Cell membrane</keyword>
<organism evidence="15 16">
    <name type="scientific">Pyrobaculum oguniense (strain DSM 13380 / JCM 10595 / TE7)</name>
    <dbReference type="NCBI Taxonomy" id="698757"/>
    <lineage>
        <taxon>Archaea</taxon>
        <taxon>Thermoproteota</taxon>
        <taxon>Thermoprotei</taxon>
        <taxon>Thermoproteales</taxon>
        <taxon>Thermoproteaceae</taxon>
        <taxon>Pyrobaculum</taxon>
    </lineage>
</organism>
<evidence type="ECO:0000313" key="15">
    <source>
        <dbReference type="EMBL" id="AFA40111.1"/>
    </source>
</evidence>
<dbReference type="eggNOG" id="arCOG00614">
    <property type="taxonomic scope" value="Archaea"/>
</dbReference>
<dbReference type="EMBL" id="CP003316">
    <property type="protein sequence ID" value="AFA40111.1"/>
    <property type="molecule type" value="Genomic_DNA"/>
</dbReference>
<evidence type="ECO:0000256" key="8">
    <source>
        <dbReference type="ARBA" id="ARBA00022801"/>
    </source>
</evidence>